<evidence type="ECO:0000313" key="2">
    <source>
        <dbReference type="Proteomes" id="UP000193396"/>
    </source>
</evidence>
<comment type="caution">
    <text evidence="1">The sequence shown here is derived from an EMBL/GenBank/DDBJ whole genome shotgun (WGS) entry which is preliminary data.</text>
</comment>
<keyword evidence="2" id="KW-1185">Reference proteome</keyword>
<sequence>MRWRNWQVTKASVFQAFVLWDFDAFAKASSVTSTLKMQISHFDGCYRAKVLGGRNFTVTARSKAFLILD</sequence>
<dbReference type="AlphaFoldDB" id="A0A1Y2LH26"/>
<proteinExistence type="predicted"/>
<dbReference type="Proteomes" id="UP000193396">
    <property type="component" value="Unassembled WGS sequence"/>
</dbReference>
<name>A0A1Y2LH26_9PROT</name>
<protein>
    <submittedName>
        <fullName evidence="1">Uncharacterized protein</fullName>
    </submittedName>
</protein>
<accession>A0A1Y2LH26</accession>
<gene>
    <name evidence="1" type="ORF">TALK_02760</name>
</gene>
<reference evidence="1 2" key="1">
    <citation type="submission" date="2014-03" db="EMBL/GenBank/DDBJ databases">
        <title>The draft genome sequence of Thalassospira alkalitolerans JCM 18968.</title>
        <authorList>
            <person name="Lai Q."/>
            <person name="Shao Z."/>
        </authorList>
    </citation>
    <scope>NUCLEOTIDE SEQUENCE [LARGE SCALE GENOMIC DNA]</scope>
    <source>
        <strain evidence="1 2">JCM 18968</strain>
    </source>
</reference>
<organism evidence="1 2">
    <name type="scientific">Thalassospira alkalitolerans</name>
    <dbReference type="NCBI Taxonomy" id="1293890"/>
    <lineage>
        <taxon>Bacteria</taxon>
        <taxon>Pseudomonadati</taxon>
        <taxon>Pseudomonadota</taxon>
        <taxon>Alphaproteobacteria</taxon>
        <taxon>Rhodospirillales</taxon>
        <taxon>Thalassospiraceae</taxon>
        <taxon>Thalassospira</taxon>
    </lineage>
</organism>
<evidence type="ECO:0000313" key="1">
    <source>
        <dbReference type="EMBL" id="OSQ50386.1"/>
    </source>
</evidence>
<dbReference type="STRING" id="1293890.TALK_02760"/>
<dbReference type="EMBL" id="JFKB01000001">
    <property type="protein sequence ID" value="OSQ50386.1"/>
    <property type="molecule type" value="Genomic_DNA"/>
</dbReference>